<evidence type="ECO:0000256" key="1">
    <source>
        <dbReference type="ARBA" id="ARBA00004442"/>
    </source>
</evidence>
<evidence type="ECO:0008006" key="7">
    <source>
        <dbReference type="Google" id="ProtNLM"/>
    </source>
</evidence>
<feature type="signal peptide" evidence="4">
    <location>
        <begin position="1"/>
        <end position="19"/>
    </location>
</feature>
<dbReference type="InterPro" id="IPR036942">
    <property type="entry name" value="Beta-barrel_TonB_sf"/>
</dbReference>
<keyword evidence="2" id="KW-0472">Membrane</keyword>
<evidence type="ECO:0000313" key="5">
    <source>
        <dbReference type="EMBL" id="RKT59072.1"/>
    </source>
</evidence>
<organism evidence="5 6">
    <name type="scientific">Coprobacter fastidiosus NSB1 = JCM 33896</name>
    <dbReference type="NCBI Taxonomy" id="1349822"/>
    <lineage>
        <taxon>Bacteria</taxon>
        <taxon>Pseudomonadati</taxon>
        <taxon>Bacteroidota</taxon>
        <taxon>Bacteroidia</taxon>
        <taxon>Bacteroidales</taxon>
        <taxon>Barnesiellaceae</taxon>
        <taxon>Coprobacter</taxon>
    </lineage>
</organism>
<evidence type="ECO:0000256" key="2">
    <source>
        <dbReference type="ARBA" id="ARBA00023136"/>
    </source>
</evidence>
<proteinExistence type="predicted"/>
<dbReference type="GeneID" id="92929006"/>
<comment type="caution">
    <text evidence="5">The sequence shown here is derived from an EMBL/GenBank/DDBJ whole genome shotgun (WGS) entry which is preliminary data.</text>
</comment>
<keyword evidence="3" id="KW-0998">Cell outer membrane</keyword>
<dbReference type="RefSeq" id="WP_022600090.1">
    <property type="nucleotide sequence ID" value="NZ_KI440780.1"/>
</dbReference>
<evidence type="ECO:0000256" key="4">
    <source>
        <dbReference type="SAM" id="SignalP"/>
    </source>
</evidence>
<accession>A0A495WBL4</accession>
<dbReference type="AlphaFoldDB" id="A0A495WBL4"/>
<dbReference type="SUPFAM" id="SSF56935">
    <property type="entry name" value="Porins"/>
    <property type="match status" value="1"/>
</dbReference>
<dbReference type="EMBL" id="RBXN01000003">
    <property type="protein sequence ID" value="RKT59072.1"/>
    <property type="molecule type" value="Genomic_DNA"/>
</dbReference>
<gene>
    <name evidence="5" type="ORF">BC742_1211</name>
</gene>
<feature type="chain" id="PRO_5019731873" description="TonB-dependent receptor" evidence="4">
    <location>
        <begin position="20"/>
        <end position="578"/>
    </location>
</feature>
<dbReference type="OrthoDB" id="1264254at2"/>
<keyword evidence="4" id="KW-0732">Signal</keyword>
<evidence type="ECO:0000256" key="3">
    <source>
        <dbReference type="ARBA" id="ARBA00023237"/>
    </source>
</evidence>
<sequence>MKKMYVFVALLSTCSIASAQENKEESLKREVTIEKEFTPIVNDASKINTLPEIDNPVVTKPSIRYSDWAVPMTTGPILQILPSGNFGMQPAVNPKQSYINLAMGNYLNAAANAGFRIFDSETDQLGVWYQHSSTNGKLKYLENDKKVTQRRNDNILNLSYKHTFEKLSWKIGGAYRSNAFNYYGMPLIPEIMDIIPESMKTFKMTNQQRVQQYSLHTGIESKDNEKLNYDLSVGYNGYKSRLGFLYEDKNGLTENHIETRFNLSAPFGKYYAIGLGVGMDNLIYSQDQYNYTVIRLNPNFNITKNNLKFRAGLNVDISFNDGTTFRFAPDLNLEWEFEKSFFLFTSLEGGKELNTMNKMSVRSIYADPSRPATNSYTPADWTFGLRTNYLANFNVNLYTGIKTTTDALFDYRTLIAYDGVLSRDVISFFAMDAYAWKVGFDINYKYKDRVKAQINWAHNEWHYRHGKGKIRTALPVNEWNLGLDVNATKHLAFDLDIYLANGREYRNTIETDMKPDADFFSFGKMKNIFNVNLGATYRFNDSVHLLVQANNIFAQHYNLYYGMPAQRFNIMAGVGVCF</sequence>
<reference evidence="5 6" key="1">
    <citation type="submission" date="2018-10" db="EMBL/GenBank/DDBJ databases">
        <title>Genomic Encyclopedia of Archaeal and Bacterial Type Strains, Phase II (KMG-II): from individual species to whole genera.</title>
        <authorList>
            <person name="Goeker M."/>
        </authorList>
    </citation>
    <scope>NUCLEOTIDE SEQUENCE [LARGE SCALE GENOMIC DNA]</scope>
    <source>
        <strain evidence="5 6">NSB1</strain>
    </source>
</reference>
<protein>
    <recommendedName>
        <fullName evidence="7">TonB-dependent receptor</fullName>
    </recommendedName>
</protein>
<name>A0A495WBL4_9BACT</name>
<comment type="subcellular location">
    <subcellularLocation>
        <location evidence="1">Cell outer membrane</location>
    </subcellularLocation>
</comment>
<evidence type="ECO:0000313" key="6">
    <source>
        <dbReference type="Proteomes" id="UP000269493"/>
    </source>
</evidence>
<keyword evidence="6" id="KW-1185">Reference proteome</keyword>
<dbReference type="Gene3D" id="2.40.170.20">
    <property type="entry name" value="TonB-dependent receptor, beta-barrel domain"/>
    <property type="match status" value="1"/>
</dbReference>
<dbReference type="GO" id="GO:0009279">
    <property type="term" value="C:cell outer membrane"/>
    <property type="evidence" value="ECO:0007669"/>
    <property type="project" value="UniProtKB-SubCell"/>
</dbReference>
<dbReference type="Proteomes" id="UP000269493">
    <property type="component" value="Unassembled WGS sequence"/>
</dbReference>